<comment type="similarity">
    <text evidence="2">Belongs to the PhoU family.</text>
</comment>
<evidence type="ECO:0000256" key="2">
    <source>
        <dbReference type="PIRNR" id="PIRNR003107"/>
    </source>
</evidence>
<dbReference type="PANTHER" id="PTHR42930">
    <property type="entry name" value="PHOSPHATE-SPECIFIC TRANSPORT SYSTEM ACCESSORY PROTEIN PHOU"/>
    <property type="match status" value="1"/>
</dbReference>
<evidence type="ECO:0000313" key="4">
    <source>
        <dbReference type="EMBL" id="GAA1998534.1"/>
    </source>
</evidence>
<dbReference type="PIRSF" id="PIRSF003107">
    <property type="entry name" value="PhoU"/>
    <property type="match status" value="1"/>
</dbReference>
<evidence type="ECO:0000313" key="5">
    <source>
        <dbReference type="Proteomes" id="UP001499854"/>
    </source>
</evidence>
<evidence type="ECO:0000256" key="1">
    <source>
        <dbReference type="ARBA" id="ARBA00022592"/>
    </source>
</evidence>
<keyword evidence="1 2" id="KW-0592">Phosphate transport</keyword>
<gene>
    <name evidence="4" type="primary">phoU</name>
    <name evidence="4" type="ORF">GCM10009838_74860</name>
</gene>
<dbReference type="Gene3D" id="1.20.58.220">
    <property type="entry name" value="Phosphate transport system protein phou homolog 2, domain 2"/>
    <property type="match status" value="1"/>
</dbReference>
<dbReference type="InterPro" id="IPR026022">
    <property type="entry name" value="PhoU_dom"/>
</dbReference>
<feature type="domain" description="PhoU" evidence="3">
    <location>
        <begin position="16"/>
        <end position="103"/>
    </location>
</feature>
<reference evidence="4 5" key="1">
    <citation type="journal article" date="2019" name="Int. J. Syst. Evol. Microbiol.">
        <title>The Global Catalogue of Microorganisms (GCM) 10K type strain sequencing project: providing services to taxonomists for standard genome sequencing and annotation.</title>
        <authorList>
            <consortium name="The Broad Institute Genomics Platform"/>
            <consortium name="The Broad Institute Genome Sequencing Center for Infectious Disease"/>
            <person name="Wu L."/>
            <person name="Ma J."/>
        </authorList>
    </citation>
    <scope>NUCLEOTIDE SEQUENCE [LARGE SCALE GENOMIC DNA]</scope>
    <source>
        <strain evidence="4 5">JCM 16013</strain>
    </source>
</reference>
<comment type="function">
    <text evidence="2">Plays a role in the regulation of phosphate uptake.</text>
</comment>
<dbReference type="InterPro" id="IPR028366">
    <property type="entry name" value="PhoU"/>
</dbReference>
<accession>A0ABN2T4H3</accession>
<keyword evidence="5" id="KW-1185">Reference proteome</keyword>
<protein>
    <recommendedName>
        <fullName evidence="2">Phosphate-specific transport system accessory protein PhoU</fullName>
    </recommendedName>
</protein>
<dbReference type="Pfam" id="PF01895">
    <property type="entry name" value="PhoU"/>
    <property type="match status" value="2"/>
</dbReference>
<dbReference type="SUPFAM" id="SSF109755">
    <property type="entry name" value="PhoU-like"/>
    <property type="match status" value="1"/>
</dbReference>
<sequence>MRDAFHEELDSISDTLVEMTRLVGSAMARATTALLDADLSLAESVIAADDQVDQLQHALDDQSFDMLARQQPVAGDLRTIITSLRMSADLERMGDLARHVAKVARRRYPQSAIPPELRGTIVEMGSIAEELVAKVGSIIAARDVEAALALESEDDEMDRLHRGLFKALMDDKWKHGIETAVDVTLCGRYYERYADHAVSVAKRMVFLVTGEHPAAAG</sequence>
<organism evidence="4 5">
    <name type="scientific">Catenulispora subtropica</name>
    <dbReference type="NCBI Taxonomy" id="450798"/>
    <lineage>
        <taxon>Bacteria</taxon>
        <taxon>Bacillati</taxon>
        <taxon>Actinomycetota</taxon>
        <taxon>Actinomycetes</taxon>
        <taxon>Catenulisporales</taxon>
        <taxon>Catenulisporaceae</taxon>
        <taxon>Catenulispora</taxon>
    </lineage>
</organism>
<name>A0ABN2T4H3_9ACTN</name>
<dbReference type="NCBIfam" id="TIGR02135">
    <property type="entry name" value="phoU_full"/>
    <property type="match status" value="1"/>
</dbReference>
<dbReference type="InterPro" id="IPR038078">
    <property type="entry name" value="PhoU-like_sf"/>
</dbReference>
<dbReference type="EMBL" id="BAAAQM010000062">
    <property type="protein sequence ID" value="GAA1998534.1"/>
    <property type="molecule type" value="Genomic_DNA"/>
</dbReference>
<comment type="subunit">
    <text evidence="2">Homodimer.</text>
</comment>
<dbReference type="PANTHER" id="PTHR42930:SF3">
    <property type="entry name" value="PHOSPHATE-SPECIFIC TRANSPORT SYSTEM ACCESSORY PROTEIN PHOU"/>
    <property type="match status" value="1"/>
</dbReference>
<keyword evidence="2" id="KW-0813">Transport</keyword>
<dbReference type="Proteomes" id="UP001499854">
    <property type="component" value="Unassembled WGS sequence"/>
</dbReference>
<feature type="domain" description="PhoU" evidence="3">
    <location>
        <begin position="121"/>
        <end position="203"/>
    </location>
</feature>
<comment type="caution">
    <text evidence="4">The sequence shown here is derived from an EMBL/GenBank/DDBJ whole genome shotgun (WGS) entry which is preliminary data.</text>
</comment>
<evidence type="ECO:0000259" key="3">
    <source>
        <dbReference type="Pfam" id="PF01895"/>
    </source>
</evidence>
<proteinExistence type="inferred from homology"/>
<dbReference type="RefSeq" id="WP_344661935.1">
    <property type="nucleotide sequence ID" value="NZ_BAAAQM010000062.1"/>
</dbReference>
<keyword evidence="2" id="KW-0963">Cytoplasm</keyword>
<comment type="subcellular location">
    <subcellularLocation>
        <location evidence="2">Cytoplasm</location>
    </subcellularLocation>
</comment>